<gene>
    <name evidence="2" type="ORF">GC096_17245</name>
</gene>
<dbReference type="EMBL" id="WHNY01000057">
    <property type="protein sequence ID" value="NOU65784.1"/>
    <property type="molecule type" value="Genomic_DNA"/>
</dbReference>
<keyword evidence="3" id="KW-1185">Reference proteome</keyword>
<dbReference type="InterPro" id="IPR011051">
    <property type="entry name" value="RmlC_Cupin_sf"/>
</dbReference>
<dbReference type="RefSeq" id="WP_171631893.1">
    <property type="nucleotide sequence ID" value="NZ_WHNY01000057.1"/>
</dbReference>
<dbReference type="InterPro" id="IPR014710">
    <property type="entry name" value="RmlC-like_jellyroll"/>
</dbReference>
<sequence>MQLGIAGHFEGCPVHKISSKDSNKFVLLCDGTQVPFVSVIEIFDVDGQTPPNEHSEAYEYFYVLAGEGIAIMGDVEIPIQTSSFFVVPPGNNHQVINTGKGRLYVLTTMLPDEGFSNLIKSGPEVSLDEEDLTVLRGLSLKK</sequence>
<dbReference type="InterPro" id="IPR013096">
    <property type="entry name" value="Cupin_2"/>
</dbReference>
<comment type="caution">
    <text evidence="2">The sequence shown here is derived from an EMBL/GenBank/DDBJ whole genome shotgun (WGS) entry which is preliminary data.</text>
</comment>
<feature type="domain" description="Cupin type-2" evidence="1">
    <location>
        <begin position="41"/>
        <end position="107"/>
    </location>
</feature>
<dbReference type="InterPro" id="IPR052538">
    <property type="entry name" value="Flavonoid_dioxygenase-like"/>
</dbReference>
<proteinExistence type="predicted"/>
<accession>A0ABX1XBS0</accession>
<reference evidence="2 3" key="1">
    <citation type="submission" date="2019-10" db="EMBL/GenBank/DDBJ databases">
        <title>Description of Paenibacillus humi sp. nov.</title>
        <authorList>
            <person name="Carlier A."/>
            <person name="Qi S."/>
        </authorList>
    </citation>
    <scope>NUCLEOTIDE SEQUENCE [LARGE SCALE GENOMIC DNA]</scope>
    <source>
        <strain evidence="2 3">LMG 31461</strain>
    </source>
</reference>
<evidence type="ECO:0000313" key="3">
    <source>
        <dbReference type="Proteomes" id="UP000653578"/>
    </source>
</evidence>
<dbReference type="Pfam" id="PF07883">
    <property type="entry name" value="Cupin_2"/>
    <property type="match status" value="1"/>
</dbReference>
<protein>
    <submittedName>
        <fullName evidence="2">Cupin domain-containing protein</fullName>
    </submittedName>
</protein>
<dbReference type="Proteomes" id="UP000653578">
    <property type="component" value="Unassembled WGS sequence"/>
</dbReference>
<name>A0ABX1XBS0_9BACL</name>
<evidence type="ECO:0000313" key="2">
    <source>
        <dbReference type="EMBL" id="NOU65784.1"/>
    </source>
</evidence>
<dbReference type="SUPFAM" id="SSF51182">
    <property type="entry name" value="RmlC-like cupins"/>
    <property type="match status" value="1"/>
</dbReference>
<dbReference type="PANTHER" id="PTHR43346:SF1">
    <property type="entry name" value="QUERCETIN 2,3-DIOXYGENASE-RELATED"/>
    <property type="match status" value="1"/>
</dbReference>
<evidence type="ECO:0000259" key="1">
    <source>
        <dbReference type="Pfam" id="PF07883"/>
    </source>
</evidence>
<dbReference type="PANTHER" id="PTHR43346">
    <property type="entry name" value="LIGAND BINDING DOMAIN PROTEIN, PUTATIVE (AFU_ORTHOLOGUE AFUA_6G14370)-RELATED"/>
    <property type="match status" value="1"/>
</dbReference>
<dbReference type="Gene3D" id="2.60.120.10">
    <property type="entry name" value="Jelly Rolls"/>
    <property type="match status" value="1"/>
</dbReference>
<organism evidence="2 3">
    <name type="scientific">Paenibacillus plantarum</name>
    <dbReference type="NCBI Taxonomy" id="2654975"/>
    <lineage>
        <taxon>Bacteria</taxon>
        <taxon>Bacillati</taxon>
        <taxon>Bacillota</taxon>
        <taxon>Bacilli</taxon>
        <taxon>Bacillales</taxon>
        <taxon>Paenibacillaceae</taxon>
        <taxon>Paenibacillus</taxon>
    </lineage>
</organism>